<dbReference type="InterPro" id="IPR036280">
    <property type="entry name" value="Multihaem_cyt_sf"/>
</dbReference>
<feature type="transmembrane region" description="Helical" evidence="6">
    <location>
        <begin position="580"/>
        <end position="601"/>
    </location>
</feature>
<name>A0A1F7S309_9BACT</name>
<evidence type="ECO:0000256" key="6">
    <source>
        <dbReference type="SAM" id="Phobius"/>
    </source>
</evidence>
<feature type="domain" description="Cytochrome b561 bacterial/Ni-hydrogenase" evidence="7">
    <location>
        <begin position="423"/>
        <end position="602"/>
    </location>
</feature>
<dbReference type="InterPro" id="IPR011577">
    <property type="entry name" value="Cyt_b561_bac/Ni-Hgenase"/>
</dbReference>
<protein>
    <recommendedName>
        <fullName evidence="7">Cytochrome b561 bacterial/Ni-hydrogenase domain-containing protein</fullName>
    </recommendedName>
</protein>
<dbReference type="InterPro" id="IPR051542">
    <property type="entry name" value="Hydrogenase_cytochrome"/>
</dbReference>
<evidence type="ECO:0000256" key="2">
    <source>
        <dbReference type="ARBA" id="ARBA00022475"/>
    </source>
</evidence>
<proteinExistence type="predicted"/>
<organism evidence="8 9">
    <name type="scientific">Candidatus Schekmanbacteria bacterium RBG_13_48_7</name>
    <dbReference type="NCBI Taxonomy" id="1817878"/>
    <lineage>
        <taxon>Bacteria</taxon>
        <taxon>Candidatus Schekmaniibacteriota</taxon>
    </lineage>
</organism>
<evidence type="ECO:0000256" key="4">
    <source>
        <dbReference type="ARBA" id="ARBA00022989"/>
    </source>
</evidence>
<keyword evidence="2" id="KW-1003">Cell membrane</keyword>
<dbReference type="Gene3D" id="1.10.1130.10">
    <property type="entry name" value="Flavocytochrome C3, Chain A"/>
    <property type="match status" value="2"/>
</dbReference>
<dbReference type="Pfam" id="PF01292">
    <property type="entry name" value="Ni_hydr_CYTB"/>
    <property type="match status" value="1"/>
</dbReference>
<dbReference type="EMBL" id="MGDD01000064">
    <property type="protein sequence ID" value="OGL47644.1"/>
    <property type="molecule type" value="Genomic_DNA"/>
</dbReference>
<evidence type="ECO:0000259" key="7">
    <source>
        <dbReference type="Pfam" id="PF01292"/>
    </source>
</evidence>
<feature type="transmembrane region" description="Helical" evidence="6">
    <location>
        <begin position="541"/>
        <end position="560"/>
    </location>
</feature>
<dbReference type="InterPro" id="IPR016174">
    <property type="entry name" value="Di-haem_cyt_TM"/>
</dbReference>
<dbReference type="GO" id="GO:0022904">
    <property type="term" value="P:respiratory electron transport chain"/>
    <property type="evidence" value="ECO:0007669"/>
    <property type="project" value="InterPro"/>
</dbReference>
<dbReference type="GO" id="GO:0009055">
    <property type="term" value="F:electron transfer activity"/>
    <property type="evidence" value="ECO:0007669"/>
    <property type="project" value="InterPro"/>
</dbReference>
<dbReference type="GO" id="GO:0020037">
    <property type="term" value="F:heme binding"/>
    <property type="evidence" value="ECO:0007669"/>
    <property type="project" value="TreeGrafter"/>
</dbReference>
<feature type="transmembrane region" description="Helical" evidence="6">
    <location>
        <begin position="432"/>
        <end position="450"/>
    </location>
</feature>
<keyword evidence="5 6" id="KW-0472">Membrane</keyword>
<keyword evidence="4 6" id="KW-1133">Transmembrane helix</keyword>
<evidence type="ECO:0000313" key="9">
    <source>
        <dbReference type="Proteomes" id="UP000179266"/>
    </source>
</evidence>
<dbReference type="SUPFAM" id="SSF48695">
    <property type="entry name" value="Multiheme cytochromes"/>
    <property type="match status" value="1"/>
</dbReference>
<dbReference type="CDD" id="cd08168">
    <property type="entry name" value="Cytochrom_C3"/>
    <property type="match status" value="1"/>
</dbReference>
<evidence type="ECO:0000256" key="5">
    <source>
        <dbReference type="ARBA" id="ARBA00023136"/>
    </source>
</evidence>
<dbReference type="Gene3D" id="1.20.950.20">
    <property type="entry name" value="Transmembrane di-heme cytochromes, Chain C"/>
    <property type="match status" value="1"/>
</dbReference>
<accession>A0A1F7S309</accession>
<dbReference type="PANTHER" id="PTHR30485:SF0">
    <property type="entry name" value="NI_FE-HYDROGENASE 1 B-TYPE CYTOCHROME SUBUNIT-RELATED"/>
    <property type="match status" value="1"/>
</dbReference>
<dbReference type="GO" id="GO:0005886">
    <property type="term" value="C:plasma membrane"/>
    <property type="evidence" value="ECO:0007669"/>
    <property type="project" value="UniProtKB-SubCell"/>
</dbReference>
<feature type="transmembrane region" description="Helical" evidence="6">
    <location>
        <begin position="470"/>
        <end position="492"/>
    </location>
</feature>
<evidence type="ECO:0000256" key="3">
    <source>
        <dbReference type="ARBA" id="ARBA00022692"/>
    </source>
</evidence>
<gene>
    <name evidence="8" type="ORF">A2161_19935</name>
</gene>
<dbReference type="AlphaFoldDB" id="A0A1F7S309"/>
<evidence type="ECO:0000256" key="1">
    <source>
        <dbReference type="ARBA" id="ARBA00004651"/>
    </source>
</evidence>
<dbReference type="SUPFAM" id="SSF81342">
    <property type="entry name" value="Transmembrane di-heme cytochromes"/>
    <property type="match status" value="1"/>
</dbReference>
<reference evidence="8 9" key="1">
    <citation type="journal article" date="2016" name="Nat. Commun.">
        <title>Thousands of microbial genomes shed light on interconnected biogeochemical processes in an aquifer system.</title>
        <authorList>
            <person name="Anantharaman K."/>
            <person name="Brown C.T."/>
            <person name="Hug L.A."/>
            <person name="Sharon I."/>
            <person name="Castelle C.J."/>
            <person name="Probst A.J."/>
            <person name="Thomas B.C."/>
            <person name="Singh A."/>
            <person name="Wilkins M.J."/>
            <person name="Karaoz U."/>
            <person name="Brodie E.L."/>
            <person name="Williams K.H."/>
            <person name="Hubbard S.S."/>
            <person name="Banfield J.F."/>
        </authorList>
    </citation>
    <scope>NUCLEOTIDE SEQUENCE [LARGE SCALE GENOMIC DNA]</scope>
</reference>
<feature type="transmembrane region" description="Helical" evidence="6">
    <location>
        <begin position="383"/>
        <end position="405"/>
    </location>
</feature>
<keyword evidence="3 6" id="KW-0812">Transmembrane</keyword>
<dbReference type="Proteomes" id="UP000179266">
    <property type="component" value="Unassembled WGS sequence"/>
</dbReference>
<comment type="subcellular location">
    <subcellularLocation>
        <location evidence="1">Cell membrane</location>
        <topology evidence="1">Multi-pass membrane protein</topology>
    </subcellularLocation>
</comment>
<sequence>MKIFISTILALVITIFFPICTLFALENSECFECHGEKDFVIEDTQGKPKSLYVDQEEYKKSAHGKHLCTSCHEDITELPHKEGLKSVSCQKCHRIESQIYLESDHGKAVREGITDAASCKTCHGQHHNILSFRDPASPVNRLNIPGTCAGCHDDDVKMQPYRLSEQHPYQSYLTSIHGDAFIKRKLSNAAVCTDCHGSHDLHSAVNPVSKIYRLNIVDTCGKCHENVKNTYLQSIHGTAMKAGIKDVPVCTDCHGEHTIRSHNDPLSSTFTDKISQTTCPRCHSSERIVSKYGISVGMVQTYKNSYHGLAMQAGNLMAANCASCHGFHDILPSNDPRSSVNKANLAKTCSKCHPGVKERFLSGNVHVNPSTPKDVILYYARNFYLVLITLVLGGMVIHNGIDYGFQLLQDWKKTKIIATESRWTTNELVQHYILAFCFIVLAYTGFAHRYPESWWVFPFLSGQNSTWRGLIHREAAFVLIGLCIYHVFFISLTKRGRYQLREILPGFKDLKDFFHQQMYNLGLRKEKPQYGRFTYAQKAEYWALIWGSIVMILSGLSLVFETFTLKNFPLWMPSLATTVHFYEAVLATGAIIVWHFYIVIFSPHHYPMDWSWISGKVPPEIKDEADKPDKV</sequence>
<dbReference type="PANTHER" id="PTHR30485">
    <property type="entry name" value="NI/FE-HYDROGENASE 1 B-TYPE CYTOCHROME SUBUNIT"/>
    <property type="match status" value="1"/>
</dbReference>
<evidence type="ECO:0000313" key="8">
    <source>
        <dbReference type="EMBL" id="OGL47644.1"/>
    </source>
</evidence>
<comment type="caution">
    <text evidence="8">The sequence shown here is derived from an EMBL/GenBank/DDBJ whole genome shotgun (WGS) entry which is preliminary data.</text>
</comment>